<dbReference type="STRING" id="578459.A0A0P9GKH2"/>
<dbReference type="AlphaFoldDB" id="A0A0P9GKH2"/>
<dbReference type="Pfam" id="PF13673">
    <property type="entry name" value="Acetyltransf_10"/>
    <property type="match status" value="1"/>
</dbReference>
<protein>
    <recommendedName>
        <fullName evidence="2">N-acetyltransferase domain-containing protein</fullName>
    </recommendedName>
</protein>
<evidence type="ECO:0000256" key="1">
    <source>
        <dbReference type="SAM" id="MobiDB-lite"/>
    </source>
</evidence>
<feature type="compositionally biased region" description="Basic and acidic residues" evidence="1">
    <location>
        <begin position="76"/>
        <end position="96"/>
    </location>
</feature>
<dbReference type="OMA" id="PEAYESH"/>
<dbReference type="Proteomes" id="UP000053890">
    <property type="component" value="Unassembled WGS sequence"/>
</dbReference>
<dbReference type="Pfam" id="PF00583">
    <property type="entry name" value="Acetyltransf_1"/>
    <property type="match status" value="1"/>
</dbReference>
<name>A0A0P9GKH2_RHOGW</name>
<dbReference type="InterPro" id="IPR016181">
    <property type="entry name" value="Acyl_CoA_acyltransferase"/>
</dbReference>
<dbReference type="GeneID" id="28977745"/>
<evidence type="ECO:0000313" key="4">
    <source>
        <dbReference type="Proteomes" id="UP000053890"/>
    </source>
</evidence>
<dbReference type="GO" id="GO:0016747">
    <property type="term" value="F:acyltransferase activity, transferring groups other than amino-acyl groups"/>
    <property type="evidence" value="ECO:0007669"/>
    <property type="project" value="InterPro"/>
</dbReference>
<proteinExistence type="predicted"/>
<accession>A0A0P9GKH2</accession>
<feature type="domain" description="N-acetyltransferase" evidence="2">
    <location>
        <begin position="200"/>
        <end position="401"/>
    </location>
</feature>
<evidence type="ECO:0000313" key="3">
    <source>
        <dbReference type="EMBL" id="KPV73824.1"/>
    </source>
</evidence>
<dbReference type="CDD" id="cd04301">
    <property type="entry name" value="NAT_SF"/>
    <property type="match status" value="2"/>
</dbReference>
<gene>
    <name evidence="3" type="ORF">RHOBADRAFT_54420</name>
</gene>
<dbReference type="PANTHER" id="PTHR42791:SF1">
    <property type="entry name" value="N-ACETYLTRANSFERASE DOMAIN-CONTAINING PROTEIN"/>
    <property type="match status" value="1"/>
</dbReference>
<reference evidence="3 4" key="1">
    <citation type="journal article" date="2015" name="Front. Microbiol.">
        <title>Genome sequence of the plant growth promoting endophytic yeast Rhodotorula graminis WP1.</title>
        <authorList>
            <person name="Firrincieli A."/>
            <person name="Otillar R."/>
            <person name="Salamov A."/>
            <person name="Schmutz J."/>
            <person name="Khan Z."/>
            <person name="Redman R.S."/>
            <person name="Fleck N.D."/>
            <person name="Lindquist E."/>
            <person name="Grigoriev I.V."/>
            <person name="Doty S.L."/>
        </authorList>
    </citation>
    <scope>NUCLEOTIDE SEQUENCE [LARGE SCALE GENOMIC DNA]</scope>
    <source>
        <strain evidence="3 4">WP1</strain>
    </source>
</reference>
<keyword evidence="4" id="KW-1185">Reference proteome</keyword>
<dbReference type="PROSITE" id="PS51186">
    <property type="entry name" value="GNAT"/>
    <property type="match status" value="2"/>
</dbReference>
<dbReference type="SUPFAM" id="SSF55729">
    <property type="entry name" value="Acyl-CoA N-acyltransferases (Nat)"/>
    <property type="match status" value="2"/>
</dbReference>
<dbReference type="RefSeq" id="XP_018269873.1">
    <property type="nucleotide sequence ID" value="XM_018417297.1"/>
</dbReference>
<feature type="region of interest" description="Disordered" evidence="1">
    <location>
        <begin position="76"/>
        <end position="98"/>
    </location>
</feature>
<sequence length="406" mass="45819">MVAVLPAQLADLERIAAIHHAAFAPSAISRRIFADVKRQDQCAKTVARLTKRLDDPRSALFKAVVDNDIVGFALWERPRKPGEPDPEHDDAQKGPDRWPAGTNVALAESFFARLDLGINEPHYHLSLLATDPERQRSGAGSALLRWGSRKADEDGVECYLEATELAIPVYLRGQYELFREPIVAEEDAELVLYPMRRPALKLRPATLDDIPALAPAHRLAFWPTRVNLYSYSDVSPEAYESHFINRFSNFIKQRDEGGARYLLTVAQRGDMYLGYAFSIYEPDEKERPAGSGEKRFWPEGANVRRAEEYLAGTLDKHKKDNLPFAHWSLSILSVHPDSQGQGVGRKLVQEVLDHGKRDGVPVTLESTELGRPLYEKMGFVDFGEILRAKEDPEVELWPMRHDSAQK</sequence>
<organism evidence="3 4">
    <name type="scientific">Rhodotorula graminis (strain WP1)</name>
    <dbReference type="NCBI Taxonomy" id="578459"/>
    <lineage>
        <taxon>Eukaryota</taxon>
        <taxon>Fungi</taxon>
        <taxon>Dikarya</taxon>
        <taxon>Basidiomycota</taxon>
        <taxon>Pucciniomycotina</taxon>
        <taxon>Microbotryomycetes</taxon>
        <taxon>Sporidiobolales</taxon>
        <taxon>Sporidiobolaceae</taxon>
        <taxon>Rhodotorula</taxon>
    </lineage>
</organism>
<evidence type="ECO:0000259" key="2">
    <source>
        <dbReference type="PROSITE" id="PS51186"/>
    </source>
</evidence>
<dbReference type="InterPro" id="IPR052523">
    <property type="entry name" value="Trichothecene_AcTrans"/>
</dbReference>
<dbReference type="InterPro" id="IPR000182">
    <property type="entry name" value="GNAT_dom"/>
</dbReference>
<dbReference type="PANTHER" id="PTHR42791">
    <property type="entry name" value="GNAT FAMILY ACETYLTRANSFERASE"/>
    <property type="match status" value="1"/>
</dbReference>
<dbReference type="OrthoDB" id="2523781at2759"/>
<dbReference type="EMBL" id="KQ474081">
    <property type="protein sequence ID" value="KPV73824.1"/>
    <property type="molecule type" value="Genomic_DNA"/>
</dbReference>
<dbReference type="Gene3D" id="3.40.630.30">
    <property type="match status" value="2"/>
</dbReference>
<feature type="domain" description="N-acetyltransferase" evidence="2">
    <location>
        <begin position="2"/>
        <end position="200"/>
    </location>
</feature>